<dbReference type="InterPro" id="IPR036909">
    <property type="entry name" value="Cyt_c-like_dom_sf"/>
</dbReference>
<organism evidence="7 8">
    <name type="scientific">Neolewinella lacunae</name>
    <dbReference type="NCBI Taxonomy" id="1517758"/>
    <lineage>
        <taxon>Bacteria</taxon>
        <taxon>Pseudomonadati</taxon>
        <taxon>Bacteroidota</taxon>
        <taxon>Saprospiria</taxon>
        <taxon>Saprospirales</taxon>
        <taxon>Lewinellaceae</taxon>
        <taxon>Neolewinella</taxon>
    </lineage>
</organism>
<evidence type="ECO:0000256" key="2">
    <source>
        <dbReference type="ARBA" id="ARBA00022723"/>
    </source>
</evidence>
<protein>
    <submittedName>
        <fullName evidence="7">HEAT repeat domain-containing protein</fullName>
    </submittedName>
</protein>
<dbReference type="InterPro" id="IPR004155">
    <property type="entry name" value="PBS_lyase_HEAT"/>
</dbReference>
<dbReference type="PROSITE" id="PS51007">
    <property type="entry name" value="CYTC"/>
    <property type="match status" value="1"/>
</dbReference>
<dbReference type="PANTHER" id="PTHR33546">
    <property type="entry name" value="LARGE, MULTIFUNCTIONAL SECRETED PROTEIN-RELATED"/>
    <property type="match status" value="1"/>
</dbReference>
<dbReference type="EMBL" id="JACSIT010000141">
    <property type="protein sequence ID" value="MBC6995732.1"/>
    <property type="molecule type" value="Genomic_DNA"/>
</dbReference>
<dbReference type="InterPro" id="IPR011042">
    <property type="entry name" value="6-blade_b-propeller_TolB-like"/>
</dbReference>
<dbReference type="Gene3D" id="1.25.10.10">
    <property type="entry name" value="Leucine-rich Repeat Variant"/>
    <property type="match status" value="2"/>
</dbReference>
<dbReference type="Pfam" id="PF23500">
    <property type="entry name" value="DUF7133"/>
    <property type="match status" value="1"/>
</dbReference>
<evidence type="ECO:0000256" key="4">
    <source>
        <dbReference type="PROSITE-ProRule" id="PRU00433"/>
    </source>
</evidence>
<dbReference type="PROSITE" id="PS51257">
    <property type="entry name" value="PROKAR_LIPOPROTEIN"/>
    <property type="match status" value="1"/>
</dbReference>
<dbReference type="InterPro" id="IPR011041">
    <property type="entry name" value="Quinoprot_gluc/sorb_DH_b-prop"/>
</dbReference>
<keyword evidence="5" id="KW-0732">Signal</keyword>
<evidence type="ECO:0000313" key="8">
    <source>
        <dbReference type="Proteomes" id="UP000650081"/>
    </source>
</evidence>
<dbReference type="InterPro" id="IPR055557">
    <property type="entry name" value="DUF7133"/>
</dbReference>
<dbReference type="GO" id="GO:0009055">
    <property type="term" value="F:electron transfer activity"/>
    <property type="evidence" value="ECO:0007669"/>
    <property type="project" value="InterPro"/>
</dbReference>
<keyword evidence="3 4" id="KW-0408">Iron</keyword>
<evidence type="ECO:0000313" key="7">
    <source>
        <dbReference type="EMBL" id="MBC6995732.1"/>
    </source>
</evidence>
<dbReference type="InterPro" id="IPR016024">
    <property type="entry name" value="ARM-type_fold"/>
</dbReference>
<reference evidence="7" key="1">
    <citation type="submission" date="2020-08" db="EMBL/GenBank/DDBJ databases">
        <title>Lewinella bacteria from marine environments.</title>
        <authorList>
            <person name="Zhong Y."/>
        </authorList>
    </citation>
    <scope>NUCLEOTIDE SEQUENCE</scope>
    <source>
        <strain evidence="7">KCTC 42187</strain>
    </source>
</reference>
<evidence type="ECO:0000256" key="5">
    <source>
        <dbReference type="SAM" id="SignalP"/>
    </source>
</evidence>
<evidence type="ECO:0000256" key="1">
    <source>
        <dbReference type="ARBA" id="ARBA00022617"/>
    </source>
</evidence>
<keyword evidence="8" id="KW-1185">Reference proteome</keyword>
<dbReference type="SUPFAM" id="SSF48371">
    <property type="entry name" value="ARM repeat"/>
    <property type="match status" value="2"/>
</dbReference>
<dbReference type="Proteomes" id="UP000650081">
    <property type="component" value="Unassembled WGS sequence"/>
</dbReference>
<name>A0A923PKF7_9BACT</name>
<dbReference type="InterPro" id="IPR009056">
    <property type="entry name" value="Cyt_c-like_dom"/>
</dbReference>
<dbReference type="SUPFAM" id="SSF50952">
    <property type="entry name" value="Soluble quinoprotein glucose dehydrogenase"/>
    <property type="match status" value="1"/>
</dbReference>
<keyword evidence="2 4" id="KW-0479">Metal-binding</keyword>
<evidence type="ECO:0000256" key="3">
    <source>
        <dbReference type="ARBA" id="ARBA00023004"/>
    </source>
</evidence>
<accession>A0A923PKF7</accession>
<sequence>MKTVLARLLGLAIIITGLAYACSPTPEITDKYPALAIEIDPATAASEAGKLRSEASVVLADGFDLSVWAADSLVTDPIAISVAPDGRIFYTSATRQENSEFDIRGHSNWMTASISFQSVEDRRAFLRETFSADSDESELHLKDLNGDGVKDWRDLTVEKEQVWFLTDQTGDGVADRAQRYLSDFGEEITDVANGVEFHDGEVYVAVGPDLWRTQDRNKNGIADQTESISHGYAVHVGFSGHGMSGVTVGPQGRIWWGIGDIGANVVDKSGKEWKYPNRGVVVRCDPDGSNFEVFAMGVRNTHEFAFDQFGNLITVDNDGDHPGERERLVYLIDGSDSGWRINWQFGKYTDPTNNDYKVWMNEGMYLPRHAEQAAYFLPPIQNFVNGPTGLVYNPGTALSPAWYDHFFVAEFRGSPSNSPIHAFQMKPDGAGFALAKTQEVVQGLLPTGLDFGPDGALYFGDWINGWGTKDAGRIWKLDMGAAAGAEMAKREEVKALLNEDFATKEDQALADLLGHQDQRIRRNAQFALAKRGEEGFAALQKMATGSTSQLARIHAIWGMAQMQRLGYAGGTALHPFLADKDPEIVAQAAKMIGDLRDGSANEPLIGLLGHTSPRVRFFAMEALGRTASGEGVAPILAMLRADGGQDSWLRHGGMVALGRIGDAAALTALTTDTSRALRTIAVVALRRMNSPEIAKFLNDADEYVVAEAARGINDDFQIPEAMGALAQVLGKVEWQSEALVRRAINANLNVGEKANVDLLVAYANNPAAPAILRAEALATLAHWAEPSLFDRVDGRYRGPRKRDATYVQEKLGGGIASLIASGDEATRAAAIQAAAILQIASTTEQLTALVTKDRSANIRSVALVALDKLKAPDLENLLRAAMNDRDSGVRAQALSLLPQSSIDPDKAVGLYAEIIEKGSTQEAQAALTGLGKLSVEGAATYLGTLVEKMESGKLAPALHLDLIETIEAREGSPALRAQLDAYAAKKTAEDDLGLFASALVGGDARTGQRIFMRNATAQCTRCHAIFEYGGNVGPGLEGVGSRLSPREILTSIIRPSAALSPGHETVLVTLKDQTALSGIVLERTPAHLKVKTGKTDIRTIPREDIAEEETLPSSMPSVEGKLSKREIRDLVAFLVTVKGEES</sequence>
<feature type="chain" id="PRO_5037610440" evidence="5">
    <location>
        <begin position="22"/>
        <end position="1142"/>
    </location>
</feature>
<feature type="domain" description="Cytochrome c" evidence="6">
    <location>
        <begin position="1002"/>
        <end position="1138"/>
    </location>
</feature>
<comment type="caution">
    <text evidence="7">The sequence shown here is derived from an EMBL/GenBank/DDBJ whole genome shotgun (WGS) entry which is preliminary data.</text>
</comment>
<dbReference type="Gene3D" id="1.10.760.10">
    <property type="entry name" value="Cytochrome c-like domain"/>
    <property type="match status" value="1"/>
</dbReference>
<dbReference type="GO" id="GO:0046872">
    <property type="term" value="F:metal ion binding"/>
    <property type="evidence" value="ECO:0007669"/>
    <property type="project" value="UniProtKB-KW"/>
</dbReference>
<feature type="signal peptide" evidence="5">
    <location>
        <begin position="1"/>
        <end position="21"/>
    </location>
</feature>
<dbReference type="InterPro" id="IPR013427">
    <property type="entry name" value="Haem-bd_dom_put"/>
</dbReference>
<proteinExistence type="predicted"/>
<dbReference type="PANTHER" id="PTHR33546:SF1">
    <property type="entry name" value="LARGE, MULTIFUNCTIONAL SECRETED PROTEIN"/>
    <property type="match status" value="1"/>
</dbReference>
<dbReference type="AlphaFoldDB" id="A0A923PKF7"/>
<dbReference type="Gene3D" id="2.120.10.30">
    <property type="entry name" value="TolB, C-terminal domain"/>
    <property type="match status" value="1"/>
</dbReference>
<dbReference type="SUPFAM" id="SSF46626">
    <property type="entry name" value="Cytochrome c"/>
    <property type="match status" value="1"/>
</dbReference>
<dbReference type="RefSeq" id="WP_187467756.1">
    <property type="nucleotide sequence ID" value="NZ_JACSIT010000141.1"/>
</dbReference>
<dbReference type="NCBIfam" id="TIGR02603">
    <property type="entry name" value="CxxCH_TIGR02603"/>
    <property type="match status" value="1"/>
</dbReference>
<dbReference type="SMART" id="SM00567">
    <property type="entry name" value="EZ_HEAT"/>
    <property type="match status" value="3"/>
</dbReference>
<keyword evidence="1 4" id="KW-0349">Heme</keyword>
<dbReference type="InterPro" id="IPR011989">
    <property type="entry name" value="ARM-like"/>
</dbReference>
<evidence type="ECO:0000259" key="6">
    <source>
        <dbReference type="PROSITE" id="PS51007"/>
    </source>
</evidence>
<dbReference type="GO" id="GO:0020037">
    <property type="term" value="F:heme binding"/>
    <property type="evidence" value="ECO:0007669"/>
    <property type="project" value="InterPro"/>
</dbReference>
<gene>
    <name evidence="7" type="ORF">H9S92_16320</name>
</gene>
<dbReference type="Pfam" id="PF13646">
    <property type="entry name" value="HEAT_2"/>
    <property type="match status" value="1"/>
</dbReference>